<dbReference type="Pfam" id="PF10257">
    <property type="entry name" value="RAI16-like"/>
    <property type="match status" value="1"/>
</dbReference>
<evidence type="ECO:0000259" key="3">
    <source>
        <dbReference type="Pfam" id="PF19314"/>
    </source>
</evidence>
<evidence type="ECO:0000256" key="1">
    <source>
        <dbReference type="ARBA" id="ARBA00024336"/>
    </source>
</evidence>
<evidence type="ECO:0000256" key="2">
    <source>
        <dbReference type="SAM" id="MobiDB-lite"/>
    </source>
</evidence>
<evidence type="ECO:0000313" key="5">
    <source>
        <dbReference type="Proteomes" id="UP001497623"/>
    </source>
</evidence>
<dbReference type="AlphaFoldDB" id="A0AAV2RQ66"/>
<feature type="compositionally biased region" description="Basic and acidic residues" evidence="2">
    <location>
        <begin position="261"/>
        <end position="270"/>
    </location>
</feature>
<feature type="region of interest" description="Disordered" evidence="2">
    <location>
        <begin position="584"/>
        <end position="603"/>
    </location>
</feature>
<reference evidence="4 5" key="1">
    <citation type="submission" date="2024-05" db="EMBL/GenBank/DDBJ databases">
        <authorList>
            <person name="Wallberg A."/>
        </authorList>
    </citation>
    <scope>NUCLEOTIDE SEQUENCE [LARGE SCALE GENOMIC DNA]</scope>
</reference>
<feature type="region of interest" description="Disordered" evidence="2">
    <location>
        <begin position="357"/>
        <end position="396"/>
    </location>
</feature>
<gene>
    <name evidence="4" type="ORF">MNOR_LOCUS26759</name>
</gene>
<feature type="compositionally biased region" description="Basic and acidic residues" evidence="2">
    <location>
        <begin position="292"/>
        <end position="307"/>
    </location>
</feature>
<protein>
    <recommendedName>
        <fullName evidence="3">FHF complex subunit HOOK-interacting protein C-terminal domain-containing protein</fullName>
    </recommendedName>
</protein>
<feature type="compositionally biased region" description="Basic and acidic residues" evidence="2">
    <location>
        <begin position="165"/>
        <end position="176"/>
    </location>
</feature>
<feature type="region of interest" description="Disordered" evidence="2">
    <location>
        <begin position="165"/>
        <end position="199"/>
    </location>
</feature>
<feature type="compositionally biased region" description="Polar residues" evidence="2">
    <location>
        <begin position="358"/>
        <end position="384"/>
    </location>
</feature>
<feature type="non-terminal residue" evidence="4">
    <location>
        <position position="603"/>
    </location>
</feature>
<sequence>QDASLQAHGELHQQSSPMLVSVVKEVVAATAYVELCLRTVTEADLRRAFLAFLLTPLEPGGHDPPLITTLISRLHSPNAQLCMVTLSLFLTLVDLNCEDVMVSLVFQYLAPCTHVMLSQRSRLTQTPDPASRPADRLLQLIPAVCQGEPSQKKVENECESSVALKSDDQSKFRSTEEDQQQLQQHGSVSSSSSCSSDPIDSELTPYSQYLTEAQLKVNAAHGACSSWTWRYDGDKPSPTQAIEMLEIARSSPQVLYPKLRSHSDPSDRKMSNSSLYNAQNSENKVRSLSMPVERHSKTDPGCEKETRATPVLNGNCDRDNVGLRIPGVRGLVVGEEEALDSLGESSGYESFNIRVSRDSSPVHSNPGSQVSCQSKGSNQGSPVHNRNKLGSIVEPEDQEFLDTLQRSQTPTDMTALEETLGEIEEAFSTFGIFDITSAANQLMCLQSFDDEDIDSPLWPSHSSSPSDVQEKLSSSPDNSPSRPTIGPFLEALMLRIDQMLSSSIYVNLLVTTVISRLAAYPTPLLASLLLDASIVFQPSVRSLVQILTGLKQRFDTVLTPDETGMILEARSWYATRLITARFIPLPPATPPTPTPSTPTENLG</sequence>
<accession>A0AAV2RQ66</accession>
<dbReference type="InterPro" id="IPR019384">
    <property type="entry name" value="FHIP"/>
</dbReference>
<comment type="caution">
    <text evidence="4">The sequence shown here is derived from an EMBL/GenBank/DDBJ whole genome shotgun (WGS) entry which is preliminary data.</text>
</comment>
<proteinExistence type="inferred from homology"/>
<dbReference type="PANTHER" id="PTHR21705">
    <property type="entry name" value="RAI16 PROTEIN-RELATED"/>
    <property type="match status" value="1"/>
</dbReference>
<feature type="compositionally biased region" description="Low complexity" evidence="2">
    <location>
        <begin position="455"/>
        <end position="466"/>
    </location>
</feature>
<feature type="compositionally biased region" description="Polar residues" evidence="2">
    <location>
        <begin position="471"/>
        <end position="482"/>
    </location>
</feature>
<dbReference type="PANTHER" id="PTHR21705:SF11">
    <property type="entry name" value="FHIP FAMILY PROTEIN CG3558"/>
    <property type="match status" value="1"/>
</dbReference>
<dbReference type="Pfam" id="PF19314">
    <property type="entry name" value="DUF5917"/>
    <property type="match status" value="1"/>
</dbReference>
<feature type="compositionally biased region" description="Polar residues" evidence="2">
    <location>
        <begin position="271"/>
        <end position="282"/>
    </location>
</feature>
<feature type="compositionally biased region" description="Low complexity" evidence="2">
    <location>
        <begin position="180"/>
        <end position="196"/>
    </location>
</feature>
<dbReference type="InterPro" id="IPR045669">
    <property type="entry name" value="FHIP_C"/>
</dbReference>
<dbReference type="EMBL" id="CAXKWB010027160">
    <property type="protein sequence ID" value="CAL4131446.1"/>
    <property type="molecule type" value="Genomic_DNA"/>
</dbReference>
<organism evidence="4 5">
    <name type="scientific">Meganyctiphanes norvegica</name>
    <name type="common">Northern krill</name>
    <name type="synonym">Thysanopoda norvegica</name>
    <dbReference type="NCBI Taxonomy" id="48144"/>
    <lineage>
        <taxon>Eukaryota</taxon>
        <taxon>Metazoa</taxon>
        <taxon>Ecdysozoa</taxon>
        <taxon>Arthropoda</taxon>
        <taxon>Crustacea</taxon>
        <taxon>Multicrustacea</taxon>
        <taxon>Malacostraca</taxon>
        <taxon>Eumalacostraca</taxon>
        <taxon>Eucarida</taxon>
        <taxon>Euphausiacea</taxon>
        <taxon>Euphausiidae</taxon>
        <taxon>Meganyctiphanes</taxon>
    </lineage>
</organism>
<name>A0AAV2RQ66_MEGNR</name>
<feature type="compositionally biased region" description="Pro residues" evidence="2">
    <location>
        <begin position="584"/>
        <end position="596"/>
    </location>
</feature>
<evidence type="ECO:0000313" key="4">
    <source>
        <dbReference type="EMBL" id="CAL4131446.1"/>
    </source>
</evidence>
<feature type="region of interest" description="Disordered" evidence="2">
    <location>
        <begin position="455"/>
        <end position="483"/>
    </location>
</feature>
<comment type="similarity">
    <text evidence="1">Belongs to the FHIP family.</text>
</comment>
<dbReference type="Proteomes" id="UP001497623">
    <property type="component" value="Unassembled WGS sequence"/>
</dbReference>
<feature type="non-terminal residue" evidence="4">
    <location>
        <position position="1"/>
    </location>
</feature>
<feature type="region of interest" description="Disordered" evidence="2">
    <location>
        <begin position="259"/>
        <end position="310"/>
    </location>
</feature>
<feature type="domain" description="FHF complex subunit HOOK-interacting protein C-terminal" evidence="3">
    <location>
        <begin position="485"/>
        <end position="559"/>
    </location>
</feature>
<keyword evidence="5" id="KW-1185">Reference proteome</keyword>